<dbReference type="GO" id="GO:0012505">
    <property type="term" value="C:endomembrane system"/>
    <property type="evidence" value="ECO:0007669"/>
    <property type="project" value="TreeGrafter"/>
</dbReference>
<keyword evidence="4" id="KW-1185">Reference proteome</keyword>
<evidence type="ECO:0000313" key="3">
    <source>
        <dbReference type="EMBL" id="CAG9312164.1"/>
    </source>
</evidence>
<dbReference type="GO" id="GO:0000149">
    <property type="term" value="F:SNARE binding"/>
    <property type="evidence" value="ECO:0007669"/>
    <property type="project" value="TreeGrafter"/>
</dbReference>
<keyword evidence="1" id="KW-1133">Transmembrane helix</keyword>
<dbReference type="Proteomes" id="UP001162131">
    <property type="component" value="Unassembled WGS sequence"/>
</dbReference>
<evidence type="ECO:0000259" key="2">
    <source>
        <dbReference type="PROSITE" id="PS50192"/>
    </source>
</evidence>
<dbReference type="GO" id="GO:0031201">
    <property type="term" value="C:SNARE complex"/>
    <property type="evidence" value="ECO:0007669"/>
    <property type="project" value="TreeGrafter"/>
</dbReference>
<feature type="domain" description="T-SNARE coiled-coil homology" evidence="2">
    <location>
        <begin position="124"/>
        <end position="186"/>
    </location>
</feature>
<dbReference type="GO" id="GO:0006906">
    <property type="term" value="P:vesicle fusion"/>
    <property type="evidence" value="ECO:0007669"/>
    <property type="project" value="TreeGrafter"/>
</dbReference>
<dbReference type="InterPro" id="IPR045242">
    <property type="entry name" value="Syntaxin"/>
</dbReference>
<dbReference type="Pfam" id="PF05739">
    <property type="entry name" value="SNARE"/>
    <property type="match status" value="1"/>
</dbReference>
<protein>
    <recommendedName>
        <fullName evidence="2">t-SNARE coiled-coil homology domain-containing protein</fullName>
    </recommendedName>
</protein>
<proteinExistence type="predicted"/>
<dbReference type="Gene3D" id="1.20.5.110">
    <property type="match status" value="1"/>
</dbReference>
<dbReference type="PANTHER" id="PTHR19957">
    <property type="entry name" value="SYNTAXIN"/>
    <property type="match status" value="1"/>
</dbReference>
<dbReference type="EMBL" id="CAJZBQ010000005">
    <property type="protein sequence ID" value="CAG9312164.1"/>
    <property type="molecule type" value="Genomic_DNA"/>
</dbReference>
<organism evidence="3 4">
    <name type="scientific">Blepharisma stoltei</name>
    <dbReference type="NCBI Taxonomy" id="1481888"/>
    <lineage>
        <taxon>Eukaryota</taxon>
        <taxon>Sar</taxon>
        <taxon>Alveolata</taxon>
        <taxon>Ciliophora</taxon>
        <taxon>Postciliodesmatophora</taxon>
        <taxon>Heterotrichea</taxon>
        <taxon>Heterotrichida</taxon>
        <taxon>Blepharismidae</taxon>
        <taxon>Blepharisma</taxon>
    </lineage>
</organism>
<evidence type="ECO:0000256" key="1">
    <source>
        <dbReference type="SAM" id="Phobius"/>
    </source>
</evidence>
<dbReference type="GO" id="GO:0048278">
    <property type="term" value="P:vesicle docking"/>
    <property type="evidence" value="ECO:0007669"/>
    <property type="project" value="TreeGrafter"/>
</dbReference>
<keyword evidence="1" id="KW-0812">Transmembrane</keyword>
<feature type="transmembrane region" description="Helical" evidence="1">
    <location>
        <begin position="200"/>
        <end position="218"/>
    </location>
</feature>
<gene>
    <name evidence="3" type="ORF">BSTOLATCC_MIC5412</name>
</gene>
<evidence type="ECO:0000313" key="4">
    <source>
        <dbReference type="Proteomes" id="UP001162131"/>
    </source>
</evidence>
<keyword evidence="1" id="KW-0472">Membrane</keyword>
<dbReference type="SMART" id="SM00397">
    <property type="entry name" value="t_SNARE"/>
    <property type="match status" value="1"/>
</dbReference>
<dbReference type="InterPro" id="IPR000727">
    <property type="entry name" value="T_SNARE_dom"/>
</dbReference>
<comment type="caution">
    <text evidence="3">The sequence shown here is derived from an EMBL/GenBank/DDBJ whole genome shotgun (WGS) entry which is preliminary data.</text>
</comment>
<name>A0AAU9ILW4_9CILI</name>
<accession>A0AAU9ILW4</accession>
<dbReference type="GO" id="GO:0006886">
    <property type="term" value="P:intracellular protein transport"/>
    <property type="evidence" value="ECO:0007669"/>
    <property type="project" value="TreeGrafter"/>
</dbReference>
<dbReference type="PROSITE" id="PS50192">
    <property type="entry name" value="T_SNARE"/>
    <property type="match status" value="1"/>
</dbReference>
<dbReference type="SUPFAM" id="SSF58038">
    <property type="entry name" value="SNARE fusion complex"/>
    <property type="match status" value="1"/>
</dbReference>
<sequence length="219" mass="25496">MSIRKEPGGLRTYLLESNSQQQGEIVKTCMRELQRAVSRVQREYSQTGVDLFKSECKKTEEAINILKNLKPQTKREQMERQALVDTYTKQFSRLLESMHKFNESQTTNQNLQQQAQLQAQVYDEDILRDRQIELGKIEECLQEVNDMMKYCAETVQEQGVVLDRIENHVDDASENSGQAVLELNKAEEYQKKSHGNCKKILFLLAAILLVFFLLMYTYS</sequence>
<dbReference type="AlphaFoldDB" id="A0AAU9ILW4"/>
<dbReference type="GO" id="GO:0005484">
    <property type="term" value="F:SNAP receptor activity"/>
    <property type="evidence" value="ECO:0007669"/>
    <property type="project" value="TreeGrafter"/>
</dbReference>
<reference evidence="3" key="1">
    <citation type="submission" date="2021-09" db="EMBL/GenBank/DDBJ databases">
        <authorList>
            <consortium name="AG Swart"/>
            <person name="Singh M."/>
            <person name="Singh A."/>
            <person name="Seah K."/>
            <person name="Emmerich C."/>
        </authorList>
    </citation>
    <scope>NUCLEOTIDE SEQUENCE</scope>
    <source>
        <strain evidence="3">ATCC30299</strain>
    </source>
</reference>